<feature type="compositionally biased region" description="Low complexity" evidence="1">
    <location>
        <begin position="258"/>
        <end position="275"/>
    </location>
</feature>
<protein>
    <recommendedName>
        <fullName evidence="5">Htaa domain-containing protein</fullName>
    </recommendedName>
</protein>
<reference evidence="4" key="1">
    <citation type="journal article" date="2015" name="Chem. Biol.">
        <title>Structure, bioactivity, and resistance mechanism of streptomonomicin, an unusual lasso Peptide from an understudied halophilic actinomycete.</title>
        <authorList>
            <person name="Metelev M."/>
            <person name="Tietz J.I."/>
            <person name="Melby J.O."/>
            <person name="Blair P.M."/>
            <person name="Zhu L."/>
            <person name="Livnat I."/>
            <person name="Severinov K."/>
            <person name="Mitchell D.A."/>
        </authorList>
    </citation>
    <scope>NUCLEOTIDE SEQUENCE [LARGE SCALE GENOMIC DNA]</scope>
    <source>
        <strain evidence="4">YIM 90003</strain>
    </source>
</reference>
<evidence type="ECO:0000313" key="4">
    <source>
        <dbReference type="Proteomes" id="UP000031675"/>
    </source>
</evidence>
<dbReference type="AlphaFoldDB" id="A0A0C2JH11"/>
<evidence type="ECO:0000256" key="1">
    <source>
        <dbReference type="SAM" id="MobiDB-lite"/>
    </source>
</evidence>
<gene>
    <name evidence="3" type="ORF">LP52_14605</name>
</gene>
<feature type="compositionally biased region" description="Gly residues" evidence="1">
    <location>
        <begin position="360"/>
        <end position="371"/>
    </location>
</feature>
<evidence type="ECO:0000313" key="3">
    <source>
        <dbReference type="EMBL" id="KIH98160.1"/>
    </source>
</evidence>
<evidence type="ECO:0008006" key="5">
    <source>
        <dbReference type="Google" id="ProtNLM"/>
    </source>
</evidence>
<dbReference type="EMBL" id="JROO01000028">
    <property type="protein sequence ID" value="KIH98160.1"/>
    <property type="molecule type" value="Genomic_DNA"/>
</dbReference>
<evidence type="ECO:0000256" key="2">
    <source>
        <dbReference type="SAM" id="Phobius"/>
    </source>
</evidence>
<keyword evidence="2" id="KW-0812">Transmembrane</keyword>
<feature type="region of interest" description="Disordered" evidence="1">
    <location>
        <begin position="395"/>
        <end position="427"/>
    </location>
</feature>
<feature type="region of interest" description="Disordered" evidence="1">
    <location>
        <begin position="46"/>
        <end position="66"/>
    </location>
</feature>
<dbReference type="Proteomes" id="UP000031675">
    <property type="component" value="Unassembled WGS sequence"/>
</dbReference>
<accession>A0A0C2JH11</accession>
<comment type="caution">
    <text evidence="3">The sequence shown here is derived from an EMBL/GenBank/DDBJ whole genome shotgun (WGS) entry which is preliminary data.</text>
</comment>
<feature type="region of interest" description="Disordered" evidence="1">
    <location>
        <begin position="192"/>
        <end position="212"/>
    </location>
</feature>
<sequence>MALSGVIPAAAAPSASAPPMASGEKGVPEASARIAFVDWCSRGTIGQTGTEDGAEHDDSAVWRDGPGEVAGDRHFPAAPEDAYSSVVYDSGRLTAAAGVTGIRFTPDCRIDDSALSTPTSVTDAFGRDALLVLDSAASTAWWSAASGPSAQITVRGLEILGRSADVSDGDYTDTFTADSGDGKITVAVEAERHVSKPEKSGQPPSGGPSGDQRAEAFLSVRFEVDRVDAEGKPVSEFDYGVEFAGTAVHIPAGGVPGTQAPEPETETASPEPDATFAAPESPGPLNESADAPEDTRPTTRSSGEEDPGTTPRPDDREGAATTDPTPSPSGDAATEPTQQESASGPTVAAPTDPEHAPSVGPGGADPGGEPTGGRLPVAGSALIGLVATGLAALGGGGTAIYLGRGRKSGFDGDDVVGSRARGPRDRR</sequence>
<organism evidence="3 4">
    <name type="scientific">Streptomonospora alba</name>
    <dbReference type="NCBI Taxonomy" id="183763"/>
    <lineage>
        <taxon>Bacteria</taxon>
        <taxon>Bacillati</taxon>
        <taxon>Actinomycetota</taxon>
        <taxon>Actinomycetes</taxon>
        <taxon>Streptosporangiales</taxon>
        <taxon>Nocardiopsidaceae</taxon>
        <taxon>Streptomonospora</taxon>
    </lineage>
</organism>
<keyword evidence="4" id="KW-1185">Reference proteome</keyword>
<keyword evidence="2" id="KW-0472">Membrane</keyword>
<proteinExistence type="predicted"/>
<keyword evidence="2" id="KW-1133">Transmembrane helix</keyword>
<feature type="transmembrane region" description="Helical" evidence="2">
    <location>
        <begin position="381"/>
        <end position="402"/>
    </location>
</feature>
<name>A0A0C2JH11_9ACTN</name>
<feature type="compositionally biased region" description="Polar residues" evidence="1">
    <location>
        <begin position="335"/>
        <end position="344"/>
    </location>
</feature>
<feature type="region of interest" description="Disordered" evidence="1">
    <location>
        <begin position="250"/>
        <end position="377"/>
    </location>
</feature>